<evidence type="ECO:0000256" key="1">
    <source>
        <dbReference type="SAM" id="Phobius"/>
    </source>
</evidence>
<keyword evidence="4" id="KW-1185">Reference proteome</keyword>
<dbReference type="Proteomes" id="UP000252585">
    <property type="component" value="Unassembled WGS sequence"/>
</dbReference>
<dbReference type="RefSeq" id="WP_114353770.1">
    <property type="nucleotide sequence ID" value="NZ_QPJJ01000012.1"/>
</dbReference>
<evidence type="ECO:0000313" key="3">
    <source>
        <dbReference type="EMBL" id="RCW64884.1"/>
    </source>
</evidence>
<feature type="transmembrane region" description="Helical" evidence="1">
    <location>
        <begin position="96"/>
        <end position="113"/>
    </location>
</feature>
<organism evidence="3 4">
    <name type="scientific">Saliterribacillus persicus</name>
    <dbReference type="NCBI Taxonomy" id="930114"/>
    <lineage>
        <taxon>Bacteria</taxon>
        <taxon>Bacillati</taxon>
        <taxon>Bacillota</taxon>
        <taxon>Bacilli</taxon>
        <taxon>Bacillales</taxon>
        <taxon>Bacillaceae</taxon>
        <taxon>Saliterribacillus</taxon>
    </lineage>
</organism>
<dbReference type="EMBL" id="QPJJ01000012">
    <property type="protein sequence ID" value="RCW64884.1"/>
    <property type="molecule type" value="Genomic_DNA"/>
</dbReference>
<comment type="caution">
    <text evidence="3">The sequence shown here is derived from an EMBL/GenBank/DDBJ whole genome shotgun (WGS) entry which is preliminary data.</text>
</comment>
<reference evidence="3 4" key="1">
    <citation type="submission" date="2018-07" db="EMBL/GenBank/DDBJ databases">
        <title>Genomic Encyclopedia of Type Strains, Phase IV (KMG-IV): sequencing the most valuable type-strain genomes for metagenomic binning, comparative biology and taxonomic classification.</title>
        <authorList>
            <person name="Goeker M."/>
        </authorList>
    </citation>
    <scope>NUCLEOTIDE SEQUENCE [LARGE SCALE GENOMIC DNA]</scope>
    <source>
        <strain evidence="3 4">DSM 27696</strain>
    </source>
</reference>
<feature type="transmembrane region" description="Helical" evidence="1">
    <location>
        <begin position="21"/>
        <end position="43"/>
    </location>
</feature>
<feature type="transmembrane region" description="Helical" evidence="1">
    <location>
        <begin position="119"/>
        <end position="139"/>
    </location>
</feature>
<sequence length="198" mass="23387">MRATQKEIIRRLSSKQLKIQVILSQFILLILASIGSFLVFSSWKDFLSLFFIKNLSFISLAIISAVIFFLIDLLMMKYVPKKYWDDEGINKKIFSSGNFFSIFFLCFIIAFVEEWLFRGVIQTQFGFIIASILFAIVHFRYLFKPLLFISIIVLSFWIGLVYEWSESLTITFTLHFIMDFSLALYIRYSIRGDKHDRK</sequence>
<proteinExistence type="predicted"/>
<protein>
    <recommendedName>
        <fullName evidence="2">CAAX prenyl protease 2/Lysostaphin resistance protein A-like domain-containing protein</fullName>
    </recommendedName>
</protein>
<feature type="domain" description="CAAX prenyl protease 2/Lysostaphin resistance protein A-like" evidence="2">
    <location>
        <begin position="98"/>
        <end position="180"/>
    </location>
</feature>
<dbReference type="InterPro" id="IPR003675">
    <property type="entry name" value="Rce1/LyrA-like_dom"/>
</dbReference>
<dbReference type="GO" id="GO:0080120">
    <property type="term" value="P:CAAX-box protein maturation"/>
    <property type="evidence" value="ECO:0007669"/>
    <property type="project" value="UniProtKB-ARBA"/>
</dbReference>
<keyword evidence="1" id="KW-0472">Membrane</keyword>
<feature type="transmembrane region" description="Helical" evidence="1">
    <location>
        <begin position="55"/>
        <end position="75"/>
    </location>
</feature>
<accession>A0A368XFU7</accession>
<name>A0A368XFU7_9BACI</name>
<feature type="transmembrane region" description="Helical" evidence="1">
    <location>
        <begin position="146"/>
        <end position="162"/>
    </location>
</feature>
<keyword evidence="1" id="KW-0812">Transmembrane</keyword>
<feature type="transmembrane region" description="Helical" evidence="1">
    <location>
        <begin position="168"/>
        <end position="188"/>
    </location>
</feature>
<dbReference type="OrthoDB" id="1523022at2"/>
<dbReference type="GO" id="GO:0004175">
    <property type="term" value="F:endopeptidase activity"/>
    <property type="evidence" value="ECO:0007669"/>
    <property type="project" value="UniProtKB-ARBA"/>
</dbReference>
<evidence type="ECO:0000259" key="2">
    <source>
        <dbReference type="Pfam" id="PF02517"/>
    </source>
</evidence>
<dbReference type="Pfam" id="PF02517">
    <property type="entry name" value="Rce1-like"/>
    <property type="match status" value="1"/>
</dbReference>
<dbReference type="AlphaFoldDB" id="A0A368XFU7"/>
<evidence type="ECO:0000313" key="4">
    <source>
        <dbReference type="Proteomes" id="UP000252585"/>
    </source>
</evidence>
<gene>
    <name evidence="3" type="ORF">DFR57_11262</name>
</gene>
<keyword evidence="1" id="KW-1133">Transmembrane helix</keyword>